<proteinExistence type="inferred from homology"/>
<evidence type="ECO:0000259" key="3">
    <source>
        <dbReference type="Pfam" id="PF25917"/>
    </source>
</evidence>
<dbReference type="PANTHER" id="PTHR30469">
    <property type="entry name" value="MULTIDRUG RESISTANCE PROTEIN MDTA"/>
    <property type="match status" value="1"/>
</dbReference>
<organism evidence="4 5">
    <name type="scientific">Rosistilla carotiformis</name>
    <dbReference type="NCBI Taxonomy" id="2528017"/>
    <lineage>
        <taxon>Bacteria</taxon>
        <taxon>Pseudomonadati</taxon>
        <taxon>Planctomycetota</taxon>
        <taxon>Planctomycetia</taxon>
        <taxon>Pirellulales</taxon>
        <taxon>Pirellulaceae</taxon>
        <taxon>Rosistilla</taxon>
    </lineage>
</organism>
<dbReference type="GO" id="GO:0015562">
    <property type="term" value="F:efflux transmembrane transporter activity"/>
    <property type="evidence" value="ECO:0007669"/>
    <property type="project" value="TreeGrafter"/>
</dbReference>
<dbReference type="AlphaFoldDB" id="A0A518JRV5"/>
<dbReference type="Gene3D" id="1.10.287.470">
    <property type="entry name" value="Helix hairpin bin"/>
    <property type="match status" value="1"/>
</dbReference>
<reference evidence="4 5" key="1">
    <citation type="submission" date="2019-02" db="EMBL/GenBank/DDBJ databases">
        <title>Deep-cultivation of Planctomycetes and their phenomic and genomic characterization uncovers novel biology.</title>
        <authorList>
            <person name="Wiegand S."/>
            <person name="Jogler M."/>
            <person name="Boedeker C."/>
            <person name="Pinto D."/>
            <person name="Vollmers J."/>
            <person name="Rivas-Marin E."/>
            <person name="Kohn T."/>
            <person name="Peeters S.H."/>
            <person name="Heuer A."/>
            <person name="Rast P."/>
            <person name="Oberbeckmann S."/>
            <person name="Bunk B."/>
            <person name="Jeske O."/>
            <person name="Meyerdierks A."/>
            <person name="Storesund J.E."/>
            <person name="Kallscheuer N."/>
            <person name="Luecker S."/>
            <person name="Lage O.M."/>
            <person name="Pohl T."/>
            <person name="Merkel B.J."/>
            <person name="Hornburger P."/>
            <person name="Mueller R.-W."/>
            <person name="Bruemmer F."/>
            <person name="Labrenz M."/>
            <person name="Spormann A.M."/>
            <person name="Op den Camp H."/>
            <person name="Overmann J."/>
            <person name="Amann R."/>
            <person name="Jetten M.S.M."/>
            <person name="Mascher T."/>
            <person name="Medema M.H."/>
            <person name="Devos D.P."/>
            <person name="Kaster A.-K."/>
            <person name="Ovreas L."/>
            <person name="Rohde M."/>
            <person name="Galperin M.Y."/>
            <person name="Jogler C."/>
        </authorList>
    </citation>
    <scope>NUCLEOTIDE SEQUENCE [LARGE SCALE GENOMIC DNA]</scope>
    <source>
        <strain evidence="4 5">Poly24</strain>
    </source>
</reference>
<dbReference type="Gene3D" id="2.40.50.100">
    <property type="match status" value="1"/>
</dbReference>
<dbReference type="GO" id="GO:1990281">
    <property type="term" value="C:efflux pump complex"/>
    <property type="evidence" value="ECO:0007669"/>
    <property type="project" value="TreeGrafter"/>
</dbReference>
<evidence type="ECO:0000313" key="5">
    <source>
        <dbReference type="Proteomes" id="UP000315082"/>
    </source>
</evidence>
<keyword evidence="2" id="KW-0732">Signal</keyword>
<feature type="domain" description="Multidrug resistance protein MdtA-like barrel-sandwich hybrid" evidence="3">
    <location>
        <begin position="49"/>
        <end position="203"/>
    </location>
</feature>
<protein>
    <submittedName>
        <fullName evidence="4">Cobalt-zinc-cadmium resistance protein CzcB</fullName>
    </submittedName>
</protein>
<evidence type="ECO:0000256" key="1">
    <source>
        <dbReference type="ARBA" id="ARBA00009477"/>
    </source>
</evidence>
<feature type="chain" id="PRO_5021833071" evidence="2">
    <location>
        <begin position="23"/>
        <end position="301"/>
    </location>
</feature>
<comment type="similarity">
    <text evidence="1">Belongs to the membrane fusion protein (MFP) (TC 8.A.1) family.</text>
</comment>
<sequence precursor="true">MTHRSLQFLLAVVTLASLPCQACVAQAGSPAAVSDYEYNPIEGFSQPFRTARVATSVSGIVEALAVAEGSEVRENDCLVELDSSVHEELLAISRTAMQARGELATAQAELTARRSRLERIESLAARQHATPVELLQAREQVALAEANVLSTQEKQLQRTAEFKKLTAEANQFCITAPFDGVIVRFLKEEGEYVGAVDPEVCVLAQLNVLSVNFLVPRDRRDEFELGGQATILFLDSKRRASGAICFVSPFPDGETNMFNVKVRVDNVDRTLNAGSRCHLLSLDGNPNDLGAPQPQLTMQLK</sequence>
<feature type="signal peptide" evidence="2">
    <location>
        <begin position="1"/>
        <end position="22"/>
    </location>
</feature>
<keyword evidence="5" id="KW-1185">Reference proteome</keyword>
<dbReference type="Proteomes" id="UP000315082">
    <property type="component" value="Chromosome"/>
</dbReference>
<dbReference type="KEGG" id="rcf:Poly24_19770"/>
<dbReference type="Pfam" id="PF25917">
    <property type="entry name" value="BSH_RND"/>
    <property type="match status" value="1"/>
</dbReference>
<evidence type="ECO:0000256" key="2">
    <source>
        <dbReference type="SAM" id="SignalP"/>
    </source>
</evidence>
<dbReference type="SUPFAM" id="SSF111369">
    <property type="entry name" value="HlyD-like secretion proteins"/>
    <property type="match status" value="1"/>
</dbReference>
<dbReference type="EMBL" id="CP036348">
    <property type="protein sequence ID" value="QDV68268.1"/>
    <property type="molecule type" value="Genomic_DNA"/>
</dbReference>
<dbReference type="RefSeq" id="WP_145093848.1">
    <property type="nucleotide sequence ID" value="NZ_CP036348.1"/>
</dbReference>
<gene>
    <name evidence="4" type="primary">czcB_2</name>
    <name evidence="4" type="ORF">Poly24_19770</name>
</gene>
<accession>A0A518JRV5</accession>
<name>A0A518JRV5_9BACT</name>
<dbReference type="OrthoDB" id="269337at2"/>
<dbReference type="Gene3D" id="2.40.30.170">
    <property type="match status" value="1"/>
</dbReference>
<dbReference type="PANTHER" id="PTHR30469:SF15">
    <property type="entry name" value="HLYD FAMILY OF SECRETION PROTEINS"/>
    <property type="match status" value="1"/>
</dbReference>
<dbReference type="InterPro" id="IPR058625">
    <property type="entry name" value="MdtA-like_BSH"/>
</dbReference>
<evidence type="ECO:0000313" key="4">
    <source>
        <dbReference type="EMBL" id="QDV68268.1"/>
    </source>
</evidence>
<dbReference type="InterPro" id="IPR006143">
    <property type="entry name" value="RND_pump_MFP"/>
</dbReference>
<dbReference type="NCBIfam" id="TIGR01730">
    <property type="entry name" value="RND_mfp"/>
    <property type="match status" value="1"/>
</dbReference>